<dbReference type="Pfam" id="PF22725">
    <property type="entry name" value="GFO_IDH_MocA_C3"/>
    <property type="match status" value="1"/>
</dbReference>
<evidence type="ECO:0000313" key="4">
    <source>
        <dbReference type="EMBL" id="SFN40018.1"/>
    </source>
</evidence>
<gene>
    <name evidence="4" type="ORF">SAMN05216219_0414</name>
</gene>
<dbReference type="Gene3D" id="3.30.360.10">
    <property type="entry name" value="Dihydrodipicolinate Reductase, domain 2"/>
    <property type="match status" value="1"/>
</dbReference>
<dbReference type="GO" id="GO:0000166">
    <property type="term" value="F:nucleotide binding"/>
    <property type="evidence" value="ECO:0007669"/>
    <property type="project" value="InterPro"/>
</dbReference>
<dbReference type="PANTHER" id="PTHR43377:SF1">
    <property type="entry name" value="BILIVERDIN REDUCTASE A"/>
    <property type="match status" value="1"/>
</dbReference>
<dbReference type="PANTHER" id="PTHR43377">
    <property type="entry name" value="BILIVERDIN REDUCTASE A"/>
    <property type="match status" value="1"/>
</dbReference>
<keyword evidence="5" id="KW-1185">Reference proteome</keyword>
<dbReference type="InterPro" id="IPR000683">
    <property type="entry name" value="Gfo/Idh/MocA-like_OxRdtase_N"/>
</dbReference>
<keyword evidence="1" id="KW-0520">NAD</keyword>
<evidence type="ECO:0000259" key="2">
    <source>
        <dbReference type="Pfam" id="PF01408"/>
    </source>
</evidence>
<dbReference type="InterPro" id="IPR055170">
    <property type="entry name" value="GFO_IDH_MocA-like_dom"/>
</dbReference>
<feature type="domain" description="Gfo/Idh/MocA-like oxidoreductase N-terminal" evidence="2">
    <location>
        <begin position="49"/>
        <end position="129"/>
    </location>
</feature>
<proteinExistence type="predicted"/>
<dbReference type="SUPFAM" id="SSF55347">
    <property type="entry name" value="Glyceraldehyde-3-phosphate dehydrogenase-like, C-terminal domain"/>
    <property type="match status" value="1"/>
</dbReference>
<dbReference type="STRING" id="995034.SAMN05216219_0414"/>
<dbReference type="Gene3D" id="3.40.50.720">
    <property type="entry name" value="NAD(P)-binding Rossmann-like Domain"/>
    <property type="match status" value="1"/>
</dbReference>
<protein>
    <submittedName>
        <fullName evidence="4">Predicted dehydrogenase</fullName>
    </submittedName>
</protein>
<dbReference type="OrthoDB" id="9815825at2"/>
<dbReference type="InterPro" id="IPR051450">
    <property type="entry name" value="Gfo/Idh/MocA_Oxidoreductases"/>
</dbReference>
<dbReference type="RefSeq" id="WP_090708350.1">
    <property type="nucleotide sequence ID" value="NZ_FOVM01000001.1"/>
</dbReference>
<organism evidence="4 5">
    <name type="scientific">Mycetocola miduiensis</name>
    <dbReference type="NCBI Taxonomy" id="995034"/>
    <lineage>
        <taxon>Bacteria</taxon>
        <taxon>Bacillati</taxon>
        <taxon>Actinomycetota</taxon>
        <taxon>Actinomycetes</taxon>
        <taxon>Micrococcales</taxon>
        <taxon>Microbacteriaceae</taxon>
        <taxon>Mycetocola</taxon>
    </lineage>
</organism>
<dbReference type="InterPro" id="IPR036291">
    <property type="entry name" value="NAD(P)-bd_dom_sf"/>
</dbReference>
<dbReference type="SUPFAM" id="SSF51735">
    <property type="entry name" value="NAD(P)-binding Rossmann-fold domains"/>
    <property type="match status" value="1"/>
</dbReference>
<evidence type="ECO:0000313" key="5">
    <source>
        <dbReference type="Proteomes" id="UP000198867"/>
    </source>
</evidence>
<dbReference type="EMBL" id="FOVM01000001">
    <property type="protein sequence ID" value="SFN40018.1"/>
    <property type="molecule type" value="Genomic_DNA"/>
</dbReference>
<evidence type="ECO:0000256" key="1">
    <source>
        <dbReference type="ARBA" id="ARBA00023027"/>
    </source>
</evidence>
<dbReference type="Pfam" id="PF01408">
    <property type="entry name" value="GFO_IDH_MocA"/>
    <property type="match status" value="1"/>
</dbReference>
<feature type="domain" description="GFO/IDH/MocA-like oxidoreductase" evidence="3">
    <location>
        <begin position="138"/>
        <end position="268"/>
    </location>
</feature>
<evidence type="ECO:0000259" key="3">
    <source>
        <dbReference type="Pfam" id="PF22725"/>
    </source>
</evidence>
<name>A0A1I4YPQ8_9MICO</name>
<sequence length="349" mass="36342">MTTGRLKVGIMSFAHPHAGNYISALLSRGDVDILASDPGAATAPSGEIRGAEYAAQHGAPYVDSYEELFRWQPDAVIVCSENAHHRVDAEAGARAGAHVLCEKPLATTVADARAIVDACEEAGVLLMTAFPMRFTPMFEAARAAIRDGRIGEIVGATGTNNGKLPVGGRSWFVDSELAGGGALVDLTVHIADLLDAVLAPEVPELVYAATNRILHSENSAVTNETGGLVNVTYSDGTIATIDCSWSQPDSAASWGGLTLQLIGTEGSIDIDPFALRVEGVDEANANGFWLGYGANNSVPLINEFITAIRDGRQPEPSGQAGLRAVEIVAAAQESAATRSAVSFGEAPSD</sequence>
<dbReference type="AlphaFoldDB" id="A0A1I4YPQ8"/>
<reference evidence="5" key="1">
    <citation type="submission" date="2016-10" db="EMBL/GenBank/DDBJ databases">
        <authorList>
            <person name="Varghese N."/>
            <person name="Submissions S."/>
        </authorList>
    </citation>
    <scope>NUCLEOTIDE SEQUENCE [LARGE SCALE GENOMIC DNA]</scope>
    <source>
        <strain evidence="5">CGMCC 1.11101</strain>
    </source>
</reference>
<dbReference type="Proteomes" id="UP000198867">
    <property type="component" value="Unassembled WGS sequence"/>
</dbReference>
<accession>A0A1I4YPQ8</accession>